<feature type="transmembrane region" description="Helical" evidence="1">
    <location>
        <begin position="59"/>
        <end position="81"/>
    </location>
</feature>
<protein>
    <recommendedName>
        <fullName evidence="4">DUF3796 domain-containing protein</fullName>
    </recommendedName>
</protein>
<organism evidence="2 3">
    <name type="scientific">Bacillus badius</name>
    <dbReference type="NCBI Taxonomy" id="1455"/>
    <lineage>
        <taxon>Bacteria</taxon>
        <taxon>Bacillati</taxon>
        <taxon>Bacillota</taxon>
        <taxon>Bacilli</taxon>
        <taxon>Bacillales</taxon>
        <taxon>Bacillaceae</taxon>
        <taxon>Pseudobacillus</taxon>
    </lineage>
</organism>
<keyword evidence="3" id="KW-1185">Reference proteome</keyword>
<accession>A0ABR5ASK5</accession>
<keyword evidence="1" id="KW-0472">Membrane</keyword>
<evidence type="ECO:0000313" key="2">
    <source>
        <dbReference type="EMBL" id="KIL77738.1"/>
    </source>
</evidence>
<name>A0ABR5ASK5_BACBA</name>
<gene>
    <name evidence="2" type="ORF">SD77_1067</name>
</gene>
<dbReference type="EMBL" id="JXLP01000012">
    <property type="protein sequence ID" value="KIL77738.1"/>
    <property type="molecule type" value="Genomic_DNA"/>
</dbReference>
<evidence type="ECO:0008006" key="4">
    <source>
        <dbReference type="Google" id="ProtNLM"/>
    </source>
</evidence>
<evidence type="ECO:0000313" key="3">
    <source>
        <dbReference type="Proteomes" id="UP000031982"/>
    </source>
</evidence>
<reference evidence="2 3" key="1">
    <citation type="submission" date="2015-01" db="EMBL/GenBank/DDBJ databases">
        <title>Genome Assembly of Bacillus badius MTCC 1458.</title>
        <authorList>
            <person name="Verma A."/>
            <person name="Khatri I."/>
            <person name="Mual P."/>
            <person name="Subramanian S."/>
            <person name="Krishnamurthi S."/>
        </authorList>
    </citation>
    <scope>NUCLEOTIDE SEQUENCE [LARGE SCALE GENOMIC DNA]</scope>
    <source>
        <strain evidence="2 3">MTCC 1458</strain>
    </source>
</reference>
<proteinExistence type="predicted"/>
<dbReference type="Proteomes" id="UP000031982">
    <property type="component" value="Unassembled WGS sequence"/>
</dbReference>
<comment type="caution">
    <text evidence="2">The sequence shown here is derived from an EMBL/GenBank/DDBJ whole genome shotgun (WGS) entry which is preliminary data.</text>
</comment>
<keyword evidence="1" id="KW-0812">Transmembrane</keyword>
<sequence length="85" mass="9680">MVAVIVYFINRSIGKKKRWFDERQQHVASRAKAAAWNATSVILLVAWAIIIIYDGISFSFFLMTGIWVAHNLSLIATSVYFNSQN</sequence>
<keyword evidence="1" id="KW-1133">Transmembrane helix</keyword>
<evidence type="ECO:0000256" key="1">
    <source>
        <dbReference type="SAM" id="Phobius"/>
    </source>
</evidence>
<feature type="transmembrane region" description="Helical" evidence="1">
    <location>
        <begin position="33"/>
        <end position="53"/>
    </location>
</feature>